<feature type="region of interest" description="Disordered" evidence="4">
    <location>
        <begin position="134"/>
        <end position="153"/>
    </location>
</feature>
<dbReference type="InterPro" id="IPR031311">
    <property type="entry name" value="CHIT_BIND_RR_consensus"/>
</dbReference>
<feature type="compositionally biased region" description="Polar residues" evidence="4">
    <location>
        <begin position="224"/>
        <end position="242"/>
    </location>
</feature>
<proteinExistence type="predicted"/>
<dbReference type="PANTHER" id="PTHR10380">
    <property type="entry name" value="CUTICLE PROTEIN"/>
    <property type="match status" value="1"/>
</dbReference>
<evidence type="ECO:0000313" key="6">
    <source>
        <dbReference type="Proteomes" id="UP001153292"/>
    </source>
</evidence>
<dbReference type="PROSITE" id="PS51155">
    <property type="entry name" value="CHIT_BIND_RR_2"/>
    <property type="match status" value="1"/>
</dbReference>
<name>A0ABN8AXR6_CHISP</name>
<protein>
    <submittedName>
        <fullName evidence="5">Uncharacterized protein</fullName>
    </submittedName>
</protein>
<dbReference type="InterPro" id="IPR050468">
    <property type="entry name" value="Cuticle_Struct_Prot"/>
</dbReference>
<keyword evidence="6" id="KW-1185">Reference proteome</keyword>
<organism evidence="5 6">
    <name type="scientific">Chilo suppressalis</name>
    <name type="common">Asiatic rice borer moth</name>
    <dbReference type="NCBI Taxonomy" id="168631"/>
    <lineage>
        <taxon>Eukaryota</taxon>
        <taxon>Metazoa</taxon>
        <taxon>Ecdysozoa</taxon>
        <taxon>Arthropoda</taxon>
        <taxon>Hexapoda</taxon>
        <taxon>Insecta</taxon>
        <taxon>Pterygota</taxon>
        <taxon>Neoptera</taxon>
        <taxon>Endopterygota</taxon>
        <taxon>Lepidoptera</taxon>
        <taxon>Glossata</taxon>
        <taxon>Ditrysia</taxon>
        <taxon>Pyraloidea</taxon>
        <taxon>Crambidae</taxon>
        <taxon>Crambinae</taxon>
        <taxon>Chilo</taxon>
    </lineage>
</organism>
<feature type="compositionally biased region" description="Polar residues" evidence="4">
    <location>
        <begin position="52"/>
        <end position="66"/>
    </location>
</feature>
<feature type="region of interest" description="Disordered" evidence="4">
    <location>
        <begin position="52"/>
        <end position="107"/>
    </location>
</feature>
<evidence type="ECO:0000256" key="1">
    <source>
        <dbReference type="ARBA" id="ARBA00022460"/>
    </source>
</evidence>
<evidence type="ECO:0000313" key="5">
    <source>
        <dbReference type="EMBL" id="CAH0401122.1"/>
    </source>
</evidence>
<sequence length="242" mass="25512">MPGDYLRRHSAKEASYLDVCRVNKLGTMKLLILTAVIAISSGALLPSNTYIPQNQGPARPSNTYLPQNQGGSSGQGGYQQGQFGQGGSGFGGSGSNGNRRPQQEAEKNAAILKQDQDINDNGFHYSYETSNGIRAEEGGNAAQTQGGFSYKGDDGQTYTIIFTAGEGGFRPQGDHIPVPPPTPEAILQALEQNAKDEASGIFDDGQYKPDNKGQGNSGYGSGPSFGSANHQGSFNSNSGYKY</sequence>
<keyword evidence="2" id="KW-0732">Signal</keyword>
<evidence type="ECO:0000256" key="3">
    <source>
        <dbReference type="PROSITE-ProRule" id="PRU00497"/>
    </source>
</evidence>
<dbReference type="Pfam" id="PF00379">
    <property type="entry name" value="Chitin_bind_4"/>
    <property type="match status" value="1"/>
</dbReference>
<reference evidence="5" key="1">
    <citation type="submission" date="2021-12" db="EMBL/GenBank/DDBJ databases">
        <authorList>
            <person name="King R."/>
        </authorList>
    </citation>
    <scope>NUCLEOTIDE SEQUENCE</scope>
</reference>
<feature type="compositionally biased region" description="Gly residues" evidence="4">
    <location>
        <begin position="71"/>
        <end position="95"/>
    </location>
</feature>
<dbReference type="InterPro" id="IPR000618">
    <property type="entry name" value="Insect_cuticle"/>
</dbReference>
<evidence type="ECO:0000256" key="2">
    <source>
        <dbReference type="ARBA" id="ARBA00022729"/>
    </source>
</evidence>
<keyword evidence="1 3" id="KW-0193">Cuticle</keyword>
<gene>
    <name evidence="5" type="ORF">CHILSU_LOCUS4338</name>
</gene>
<dbReference type="Proteomes" id="UP001153292">
    <property type="component" value="Chromosome 19"/>
</dbReference>
<dbReference type="PROSITE" id="PS00233">
    <property type="entry name" value="CHIT_BIND_RR_1"/>
    <property type="match status" value="1"/>
</dbReference>
<dbReference type="PANTHER" id="PTHR10380:SF173">
    <property type="entry name" value="CUTICULAR PROTEIN 47EF, ISOFORM C-RELATED"/>
    <property type="match status" value="1"/>
</dbReference>
<feature type="region of interest" description="Disordered" evidence="4">
    <location>
        <begin position="198"/>
        <end position="242"/>
    </location>
</feature>
<dbReference type="EMBL" id="OU963912">
    <property type="protein sequence ID" value="CAH0401122.1"/>
    <property type="molecule type" value="Genomic_DNA"/>
</dbReference>
<evidence type="ECO:0000256" key="4">
    <source>
        <dbReference type="SAM" id="MobiDB-lite"/>
    </source>
</evidence>
<accession>A0ABN8AXR6</accession>
<dbReference type="PRINTS" id="PR00947">
    <property type="entry name" value="CUTICLE"/>
</dbReference>